<evidence type="ECO:0000313" key="3">
    <source>
        <dbReference type="Proteomes" id="UP000318801"/>
    </source>
</evidence>
<dbReference type="RefSeq" id="WP_141150606.1">
    <property type="nucleotide sequence ID" value="NZ_VHLG01000015.1"/>
</dbReference>
<protein>
    <submittedName>
        <fullName evidence="2">Helix-turn-helix domain-containing protein</fullName>
    </submittedName>
</protein>
<dbReference type="OrthoDB" id="8283535at2"/>
<gene>
    <name evidence="2" type="ORF">FJU08_18875</name>
</gene>
<dbReference type="Pfam" id="PF12728">
    <property type="entry name" value="HTH_17"/>
    <property type="match status" value="1"/>
</dbReference>
<proteinExistence type="predicted"/>
<dbReference type="EMBL" id="VHLG01000015">
    <property type="protein sequence ID" value="TPW27797.1"/>
    <property type="molecule type" value="Genomic_DNA"/>
</dbReference>
<evidence type="ECO:0000259" key="1">
    <source>
        <dbReference type="Pfam" id="PF12728"/>
    </source>
</evidence>
<sequence>MTENEKLDLVWGAADIAKVIGQSRQVTYNMLSKGELPAKKIGDRWVARRGELDRFFTGAVA</sequence>
<evidence type="ECO:0000313" key="2">
    <source>
        <dbReference type="EMBL" id="TPW27797.1"/>
    </source>
</evidence>
<name>A0A506U7C6_9HYPH</name>
<organism evidence="2 3">
    <name type="scientific">Martelella alba</name>
    <dbReference type="NCBI Taxonomy" id="2590451"/>
    <lineage>
        <taxon>Bacteria</taxon>
        <taxon>Pseudomonadati</taxon>
        <taxon>Pseudomonadota</taxon>
        <taxon>Alphaproteobacteria</taxon>
        <taxon>Hyphomicrobiales</taxon>
        <taxon>Aurantimonadaceae</taxon>
        <taxon>Martelella</taxon>
    </lineage>
</organism>
<accession>A0A506U7C6</accession>
<feature type="domain" description="Helix-turn-helix" evidence="1">
    <location>
        <begin position="14"/>
        <end position="57"/>
    </location>
</feature>
<comment type="caution">
    <text evidence="2">The sequence shown here is derived from an EMBL/GenBank/DDBJ whole genome shotgun (WGS) entry which is preliminary data.</text>
</comment>
<dbReference type="AlphaFoldDB" id="A0A506U7C6"/>
<dbReference type="InterPro" id="IPR041657">
    <property type="entry name" value="HTH_17"/>
</dbReference>
<dbReference type="Proteomes" id="UP000318801">
    <property type="component" value="Unassembled WGS sequence"/>
</dbReference>
<keyword evidence="3" id="KW-1185">Reference proteome</keyword>
<reference evidence="2 3" key="1">
    <citation type="submission" date="2019-06" db="EMBL/GenBank/DDBJ databases">
        <authorList>
            <person name="Li M."/>
        </authorList>
    </citation>
    <scope>NUCLEOTIDE SEQUENCE [LARGE SCALE GENOMIC DNA]</scope>
    <source>
        <strain evidence="2 3">BGMRC2036</strain>
    </source>
</reference>